<dbReference type="RefSeq" id="WP_272168493.1">
    <property type="nucleotide sequence ID" value="NZ_JAQOSL010000004.1"/>
</dbReference>
<reference evidence="3" key="1">
    <citation type="journal article" date="2019" name="Int. J. Syst. Evol. Microbiol.">
        <title>The Global Catalogue of Microorganisms (GCM) 10K type strain sequencing project: providing services to taxonomists for standard genome sequencing and annotation.</title>
        <authorList>
            <consortium name="The Broad Institute Genomics Platform"/>
            <consortium name="The Broad Institute Genome Sequencing Center for Infectious Disease"/>
            <person name="Wu L."/>
            <person name="Ma J."/>
        </authorList>
    </citation>
    <scope>NUCLEOTIDE SEQUENCE [LARGE SCALE GENOMIC DNA]</scope>
    <source>
        <strain evidence="3">JCM 9918</strain>
    </source>
</reference>
<protein>
    <submittedName>
        <fullName evidence="2">Flavoprotein</fullName>
    </submittedName>
</protein>
<evidence type="ECO:0000259" key="1">
    <source>
        <dbReference type="Pfam" id="PF02441"/>
    </source>
</evidence>
<evidence type="ECO:0000313" key="2">
    <source>
        <dbReference type="EMBL" id="MFC5806160.1"/>
    </source>
</evidence>
<organism evidence="2 3">
    <name type="scientific">Streptomyces heilongjiangensis</name>
    <dbReference type="NCBI Taxonomy" id="945052"/>
    <lineage>
        <taxon>Bacteria</taxon>
        <taxon>Bacillati</taxon>
        <taxon>Actinomycetota</taxon>
        <taxon>Actinomycetes</taxon>
        <taxon>Kitasatosporales</taxon>
        <taxon>Streptomycetaceae</taxon>
        <taxon>Streptomyces</taxon>
    </lineage>
</organism>
<dbReference type="Pfam" id="PF02441">
    <property type="entry name" value="Flavoprotein"/>
    <property type="match status" value="1"/>
</dbReference>
<dbReference type="PANTHER" id="PTHR14359:SF6">
    <property type="entry name" value="PHOSPHOPANTOTHENOYLCYSTEINE DECARBOXYLASE"/>
    <property type="match status" value="1"/>
</dbReference>
<dbReference type="InterPro" id="IPR003382">
    <property type="entry name" value="Flavoprotein"/>
</dbReference>
<evidence type="ECO:0000313" key="3">
    <source>
        <dbReference type="Proteomes" id="UP001596112"/>
    </source>
</evidence>
<proteinExistence type="predicted"/>
<dbReference type="SUPFAM" id="SSF52507">
    <property type="entry name" value="Homo-oligomeric flavin-containing Cys decarboxylases, HFCD"/>
    <property type="match status" value="1"/>
</dbReference>
<keyword evidence="3" id="KW-1185">Reference proteome</keyword>
<accession>A0ABW1AZQ9</accession>
<dbReference type="EMBL" id="JBHSNZ010000001">
    <property type="protein sequence ID" value="MFC5806160.1"/>
    <property type="molecule type" value="Genomic_DNA"/>
</dbReference>
<dbReference type="PANTHER" id="PTHR14359">
    <property type="entry name" value="HOMO-OLIGOMERIC FLAVIN CONTAINING CYS DECARBOXYLASE FAMILY"/>
    <property type="match status" value="1"/>
</dbReference>
<comment type="caution">
    <text evidence="2">The sequence shown here is derived from an EMBL/GenBank/DDBJ whole genome shotgun (WGS) entry which is preliminary data.</text>
</comment>
<dbReference type="Proteomes" id="UP001596112">
    <property type="component" value="Unassembled WGS sequence"/>
</dbReference>
<dbReference type="InterPro" id="IPR036551">
    <property type="entry name" value="Flavin_trans-like"/>
</dbReference>
<name>A0ABW1AZQ9_9ACTN</name>
<gene>
    <name evidence="2" type="ORF">ACFQGO_01300</name>
</gene>
<dbReference type="Gene3D" id="3.40.50.1950">
    <property type="entry name" value="Flavin prenyltransferase-like"/>
    <property type="match status" value="1"/>
</dbReference>
<sequence length="196" mass="20844">MTDTAPGTRQSPAPATDRPFLYVVVCAAGMAVEVDRLITQAQRRGWEVGVLATPVAMGGFFDTAAVEARTGRPIRSAWRSPGDPRPFPPPDAVVVAPATFNTLNKWAAGIADTLALGTLCEAYGLGVPIAVLPCVSEALAAHPAYRASLERLRGMGVRFGDPYAGEVPSDGVRPEFRWERALDLLPAEGHRVRPNG</sequence>
<feature type="domain" description="Flavoprotein" evidence="1">
    <location>
        <begin position="22"/>
        <end position="152"/>
    </location>
</feature>